<feature type="region of interest" description="Disordered" evidence="1">
    <location>
        <begin position="178"/>
        <end position="211"/>
    </location>
</feature>
<dbReference type="RefSeq" id="XP_016244529.1">
    <property type="nucleotide sequence ID" value="XM_016397338.1"/>
</dbReference>
<accession>A0A0D2BYU5</accession>
<sequence length="236" mass="26776">MDIKATNGHDATCAQDAEAVRAIKKKWKEAGKLAAEELLRGTKMTQVGKDMAAVGQDVEVMRAMAKRCKEAFKLALERSLNAAKMVREEMEKASKADEALRLDAGKSPRETELASSKPRRMIAPTTVEEEKEEELCSEEEDRMRHHIQTAGKTEWNAMMARLQERMEEVILELEEDISDKSGTEEGPWSTHPTTRLMKKKKKKTREPRTRRYSAGMALEMGRTLRSAPTLAIRLWC</sequence>
<feature type="compositionally biased region" description="Basic and acidic residues" evidence="1">
    <location>
        <begin position="92"/>
        <end position="112"/>
    </location>
</feature>
<gene>
    <name evidence="2" type="ORF">PV07_10040</name>
</gene>
<evidence type="ECO:0000313" key="2">
    <source>
        <dbReference type="EMBL" id="KIW24313.1"/>
    </source>
</evidence>
<feature type="compositionally biased region" description="Basic residues" evidence="1">
    <location>
        <begin position="196"/>
        <end position="211"/>
    </location>
</feature>
<dbReference type="GeneID" id="27349234"/>
<evidence type="ECO:0000256" key="1">
    <source>
        <dbReference type="SAM" id="MobiDB-lite"/>
    </source>
</evidence>
<name>A0A0D2BYU5_9EURO</name>
<dbReference type="HOGENOM" id="CLU_1175291_0_0_1"/>
<dbReference type="Proteomes" id="UP000054466">
    <property type="component" value="Unassembled WGS sequence"/>
</dbReference>
<dbReference type="VEuPathDB" id="FungiDB:PV07_10040"/>
<dbReference type="EMBL" id="KN847045">
    <property type="protein sequence ID" value="KIW24313.1"/>
    <property type="molecule type" value="Genomic_DNA"/>
</dbReference>
<organism evidence="2 3">
    <name type="scientific">Cladophialophora immunda</name>
    <dbReference type="NCBI Taxonomy" id="569365"/>
    <lineage>
        <taxon>Eukaryota</taxon>
        <taxon>Fungi</taxon>
        <taxon>Dikarya</taxon>
        <taxon>Ascomycota</taxon>
        <taxon>Pezizomycotina</taxon>
        <taxon>Eurotiomycetes</taxon>
        <taxon>Chaetothyriomycetidae</taxon>
        <taxon>Chaetothyriales</taxon>
        <taxon>Herpotrichiellaceae</taxon>
        <taxon>Cladophialophora</taxon>
    </lineage>
</organism>
<proteinExistence type="predicted"/>
<evidence type="ECO:0000313" key="3">
    <source>
        <dbReference type="Proteomes" id="UP000054466"/>
    </source>
</evidence>
<feature type="region of interest" description="Disordered" evidence="1">
    <location>
        <begin position="92"/>
        <end position="118"/>
    </location>
</feature>
<reference evidence="2 3" key="1">
    <citation type="submission" date="2015-01" db="EMBL/GenBank/DDBJ databases">
        <title>The Genome Sequence of Cladophialophora immunda CBS83496.</title>
        <authorList>
            <consortium name="The Broad Institute Genomics Platform"/>
            <person name="Cuomo C."/>
            <person name="de Hoog S."/>
            <person name="Gorbushina A."/>
            <person name="Stielow B."/>
            <person name="Teixiera M."/>
            <person name="Abouelleil A."/>
            <person name="Chapman S.B."/>
            <person name="Priest M."/>
            <person name="Young S.K."/>
            <person name="Wortman J."/>
            <person name="Nusbaum C."/>
            <person name="Birren B."/>
        </authorList>
    </citation>
    <scope>NUCLEOTIDE SEQUENCE [LARGE SCALE GENOMIC DNA]</scope>
    <source>
        <strain evidence="2 3">CBS 83496</strain>
    </source>
</reference>
<keyword evidence="3" id="KW-1185">Reference proteome</keyword>
<dbReference type="AlphaFoldDB" id="A0A0D2BYU5"/>
<protein>
    <submittedName>
        <fullName evidence="2">Uncharacterized protein</fullName>
    </submittedName>
</protein>